<evidence type="ECO:0000259" key="7">
    <source>
        <dbReference type="PROSITE" id="PS50811"/>
    </source>
</evidence>
<dbReference type="InterPro" id="IPR003657">
    <property type="entry name" value="WRKY_dom"/>
</dbReference>
<feature type="region of interest" description="Disordered" evidence="6">
    <location>
        <begin position="60"/>
        <end position="90"/>
    </location>
</feature>
<dbReference type="AlphaFoldDB" id="A0AAX6GH12"/>
<feature type="compositionally biased region" description="Basic and acidic residues" evidence="6">
    <location>
        <begin position="60"/>
        <end position="75"/>
    </location>
</feature>
<dbReference type="SUPFAM" id="SSF118290">
    <property type="entry name" value="WRKY DNA-binding domain"/>
    <property type="match status" value="1"/>
</dbReference>
<proteinExistence type="predicted"/>
<dbReference type="GO" id="GO:0005634">
    <property type="term" value="C:nucleus"/>
    <property type="evidence" value="ECO:0007669"/>
    <property type="project" value="UniProtKB-SubCell"/>
</dbReference>
<comment type="subcellular location">
    <subcellularLocation>
        <location evidence="1">Nucleus</location>
    </subcellularLocation>
</comment>
<gene>
    <name evidence="8" type="ORF">M6B38_364850</name>
</gene>
<name>A0AAX6GH12_IRIPA</name>
<evidence type="ECO:0000256" key="5">
    <source>
        <dbReference type="ARBA" id="ARBA00023242"/>
    </source>
</evidence>
<evidence type="ECO:0000256" key="3">
    <source>
        <dbReference type="ARBA" id="ARBA00023125"/>
    </source>
</evidence>
<dbReference type="Proteomes" id="UP001140949">
    <property type="component" value="Unassembled WGS sequence"/>
</dbReference>
<organism evidence="8 9">
    <name type="scientific">Iris pallida</name>
    <name type="common">Sweet iris</name>
    <dbReference type="NCBI Taxonomy" id="29817"/>
    <lineage>
        <taxon>Eukaryota</taxon>
        <taxon>Viridiplantae</taxon>
        <taxon>Streptophyta</taxon>
        <taxon>Embryophyta</taxon>
        <taxon>Tracheophyta</taxon>
        <taxon>Spermatophyta</taxon>
        <taxon>Magnoliopsida</taxon>
        <taxon>Liliopsida</taxon>
        <taxon>Asparagales</taxon>
        <taxon>Iridaceae</taxon>
        <taxon>Iridoideae</taxon>
        <taxon>Irideae</taxon>
        <taxon>Iris</taxon>
    </lineage>
</organism>
<reference evidence="8" key="1">
    <citation type="journal article" date="2023" name="GigaByte">
        <title>Genome assembly of the bearded iris, Iris pallida Lam.</title>
        <authorList>
            <person name="Bruccoleri R.E."/>
            <person name="Oakeley E.J."/>
            <person name="Faust A.M.E."/>
            <person name="Altorfer M."/>
            <person name="Dessus-Babus S."/>
            <person name="Burckhardt D."/>
            <person name="Oertli M."/>
            <person name="Naumann U."/>
            <person name="Petersen F."/>
            <person name="Wong J."/>
        </authorList>
    </citation>
    <scope>NUCLEOTIDE SEQUENCE</scope>
    <source>
        <strain evidence="8">GSM-AAB239-AS_SAM_17_03QT</strain>
    </source>
</reference>
<dbReference type="EMBL" id="JANAVB010019798">
    <property type="protein sequence ID" value="KAJ6828066.1"/>
    <property type="molecule type" value="Genomic_DNA"/>
</dbReference>
<evidence type="ECO:0000256" key="2">
    <source>
        <dbReference type="ARBA" id="ARBA00023015"/>
    </source>
</evidence>
<feature type="compositionally biased region" description="Low complexity" evidence="6">
    <location>
        <begin position="199"/>
        <end position="212"/>
    </location>
</feature>
<comment type="caution">
    <text evidence="8">The sequence shown here is derived from an EMBL/GenBank/DDBJ whole genome shotgun (WGS) entry which is preliminary data.</text>
</comment>
<dbReference type="PANTHER" id="PTHR32096">
    <property type="entry name" value="WRKY TRANSCRIPTION FACTOR 30-RELATED-RELATED"/>
    <property type="match status" value="1"/>
</dbReference>
<dbReference type="Gene3D" id="2.20.25.80">
    <property type="entry name" value="WRKY domain"/>
    <property type="match status" value="1"/>
</dbReference>
<dbReference type="PROSITE" id="PS50811">
    <property type="entry name" value="WRKY"/>
    <property type="match status" value="1"/>
</dbReference>
<keyword evidence="4" id="KW-0804">Transcription</keyword>
<keyword evidence="2" id="KW-0805">Transcription regulation</keyword>
<keyword evidence="3" id="KW-0238">DNA-binding</keyword>
<dbReference type="SMART" id="SM00774">
    <property type="entry name" value="WRKY"/>
    <property type="match status" value="1"/>
</dbReference>
<dbReference type="PANTHER" id="PTHR32096:SF146">
    <property type="entry name" value="WRKY TRANSCRIPTION FACTOR 19-RELATED"/>
    <property type="match status" value="1"/>
</dbReference>
<reference evidence="8" key="2">
    <citation type="submission" date="2023-04" db="EMBL/GenBank/DDBJ databases">
        <authorList>
            <person name="Bruccoleri R.E."/>
            <person name="Oakeley E.J."/>
            <person name="Faust A.-M."/>
            <person name="Dessus-Babus S."/>
            <person name="Altorfer M."/>
            <person name="Burckhardt D."/>
            <person name="Oertli M."/>
            <person name="Naumann U."/>
            <person name="Petersen F."/>
            <person name="Wong J."/>
        </authorList>
    </citation>
    <scope>NUCLEOTIDE SEQUENCE</scope>
    <source>
        <strain evidence="8">GSM-AAB239-AS_SAM_17_03QT</strain>
        <tissue evidence="8">Leaf</tissue>
    </source>
</reference>
<feature type="region of interest" description="Disordered" evidence="6">
    <location>
        <begin position="186"/>
        <end position="230"/>
    </location>
</feature>
<evidence type="ECO:0000256" key="4">
    <source>
        <dbReference type="ARBA" id="ARBA00023163"/>
    </source>
</evidence>
<evidence type="ECO:0000313" key="9">
    <source>
        <dbReference type="Proteomes" id="UP001140949"/>
    </source>
</evidence>
<evidence type="ECO:0000256" key="1">
    <source>
        <dbReference type="ARBA" id="ARBA00004123"/>
    </source>
</evidence>
<keyword evidence="5" id="KW-0539">Nucleus</keyword>
<feature type="domain" description="WRKY" evidence="7">
    <location>
        <begin position="91"/>
        <end position="159"/>
    </location>
</feature>
<dbReference type="InterPro" id="IPR044810">
    <property type="entry name" value="WRKY_plant"/>
</dbReference>
<dbReference type="Pfam" id="PF03106">
    <property type="entry name" value="WRKY"/>
    <property type="match status" value="1"/>
</dbReference>
<dbReference type="InterPro" id="IPR036576">
    <property type="entry name" value="WRKY_dom_sf"/>
</dbReference>
<protein>
    <submittedName>
        <fullName evidence="8">WRKY transcription factor 70</fullName>
    </submittedName>
</protein>
<accession>A0AAX6GH12</accession>
<evidence type="ECO:0000313" key="8">
    <source>
        <dbReference type="EMBL" id="KAJ6828066.1"/>
    </source>
</evidence>
<dbReference type="GO" id="GO:0000976">
    <property type="term" value="F:transcription cis-regulatory region binding"/>
    <property type="evidence" value="ECO:0007669"/>
    <property type="project" value="TreeGrafter"/>
</dbReference>
<sequence length="262" mass="28795">MADPSPNLTAAIDELTKGLEFVSQLGAILPTDMDRALIDKISGSFFSALVALKSGAREEKSENFDAKKRKMESAQKGRPRKRTQPGSCTRNTTNILEDGYSWRKYGQKNILNSKFPRCYFRCTNKFDQNCPAMRQVQRSEEDSSLYVITYIGEHTCQSRRRPTASLAAPAEKGSACIINFGSSTSLSEDEPKFPPPSSLAPTSALQSTTTTLGAGPTGVTGSGRPEHGDVTSCLQPSVEGEEEDLVWDLDYLNFDDVLSFNW</sequence>
<dbReference type="GO" id="GO:0003700">
    <property type="term" value="F:DNA-binding transcription factor activity"/>
    <property type="evidence" value="ECO:0007669"/>
    <property type="project" value="InterPro"/>
</dbReference>
<evidence type="ECO:0000256" key="6">
    <source>
        <dbReference type="SAM" id="MobiDB-lite"/>
    </source>
</evidence>
<keyword evidence="9" id="KW-1185">Reference proteome</keyword>